<dbReference type="GO" id="GO:0000103">
    <property type="term" value="P:sulfate assimilation"/>
    <property type="evidence" value="ECO:0007669"/>
    <property type="project" value="UniProtKB-UniRule"/>
</dbReference>
<keyword evidence="3 7" id="KW-0548">Nucleotidyltransferase</keyword>
<dbReference type="FunFam" id="3.40.50.620:FF:000002">
    <property type="entry name" value="Sulfate adenylyltransferase subunit 2"/>
    <property type="match status" value="1"/>
</dbReference>
<comment type="pathway">
    <text evidence="7">Sulfur metabolism; hydrogen sulfide biosynthesis; sulfite from sulfate: step 1/3.</text>
</comment>
<evidence type="ECO:0000256" key="7">
    <source>
        <dbReference type="HAMAP-Rule" id="MF_00064"/>
    </source>
</evidence>
<dbReference type="AlphaFoldDB" id="A0A317FHP5"/>
<comment type="function">
    <text evidence="7">With CysN forms the ATP sulfurylase (ATPS) that catalyzes the adenylation of sulfate producing adenosine 5'-phosphosulfate (APS) and diphosphate, the first enzymatic step in sulfur assimilation pathway. APS synthesis involves the formation of a high-energy phosphoric-sulfuric acid anhydride bond driven by GTP hydrolysis by CysN coupled to ATP hydrolysis by CysD.</text>
</comment>
<evidence type="ECO:0000256" key="6">
    <source>
        <dbReference type="ARBA" id="ARBA00049370"/>
    </source>
</evidence>
<keyword evidence="5 7" id="KW-0067">ATP-binding</keyword>
<feature type="domain" description="Phosphoadenosine phosphosulphate reductase" evidence="8">
    <location>
        <begin position="33"/>
        <end position="260"/>
    </location>
</feature>
<dbReference type="GO" id="GO:0004781">
    <property type="term" value="F:sulfate adenylyltransferase (ATP) activity"/>
    <property type="evidence" value="ECO:0007669"/>
    <property type="project" value="UniProtKB-UniRule"/>
</dbReference>
<dbReference type="HAMAP" id="MF_00064">
    <property type="entry name" value="Sulf_adenylyltr_sub2"/>
    <property type="match status" value="1"/>
</dbReference>
<dbReference type="EC" id="2.7.7.4" evidence="7"/>
<evidence type="ECO:0000256" key="4">
    <source>
        <dbReference type="ARBA" id="ARBA00022741"/>
    </source>
</evidence>
<dbReference type="Pfam" id="PF01507">
    <property type="entry name" value="PAPS_reduct"/>
    <property type="match status" value="1"/>
</dbReference>
<keyword evidence="2 7" id="KW-0808">Transferase</keyword>
<dbReference type="GO" id="GO:0070814">
    <property type="term" value="P:hydrogen sulfide biosynthetic process"/>
    <property type="evidence" value="ECO:0007669"/>
    <property type="project" value="UniProtKB-UniRule"/>
</dbReference>
<comment type="caution">
    <text evidence="9">The sequence shown here is derived from an EMBL/GenBank/DDBJ whole genome shotgun (WGS) entry which is preliminary data.</text>
</comment>
<organism evidence="9 10">
    <name type="scientific">Falsiroseomonas bella</name>
    <dbReference type="NCBI Taxonomy" id="2184016"/>
    <lineage>
        <taxon>Bacteria</taxon>
        <taxon>Pseudomonadati</taxon>
        <taxon>Pseudomonadota</taxon>
        <taxon>Alphaproteobacteria</taxon>
        <taxon>Acetobacterales</taxon>
        <taxon>Roseomonadaceae</taxon>
        <taxon>Falsiroseomonas</taxon>
    </lineage>
</organism>
<dbReference type="Proteomes" id="UP000245765">
    <property type="component" value="Unassembled WGS sequence"/>
</dbReference>
<evidence type="ECO:0000256" key="2">
    <source>
        <dbReference type="ARBA" id="ARBA00022679"/>
    </source>
</evidence>
<dbReference type="InterPro" id="IPR002500">
    <property type="entry name" value="PAPS_reduct_dom"/>
</dbReference>
<dbReference type="Gene3D" id="3.40.50.620">
    <property type="entry name" value="HUPs"/>
    <property type="match status" value="1"/>
</dbReference>
<reference evidence="10" key="1">
    <citation type="submission" date="2018-05" db="EMBL/GenBank/DDBJ databases">
        <authorList>
            <person name="Du Z."/>
            <person name="Wang X."/>
        </authorList>
    </citation>
    <scope>NUCLEOTIDE SEQUENCE [LARGE SCALE GENOMIC DNA]</scope>
    <source>
        <strain evidence="10">CQN31</strain>
    </source>
</reference>
<dbReference type="PANTHER" id="PTHR43196">
    <property type="entry name" value="SULFATE ADENYLYLTRANSFERASE SUBUNIT 2"/>
    <property type="match status" value="1"/>
</dbReference>
<comment type="similarity">
    <text evidence="1 7">Belongs to the PAPS reductase family. CysD subfamily.</text>
</comment>
<dbReference type="InterPro" id="IPR050128">
    <property type="entry name" value="Sulfate_adenylyltrnsfr_sub2"/>
</dbReference>
<dbReference type="NCBIfam" id="NF009214">
    <property type="entry name" value="PRK12563.1"/>
    <property type="match status" value="1"/>
</dbReference>
<keyword evidence="10" id="KW-1185">Reference proteome</keyword>
<gene>
    <name evidence="7" type="primary">cysD</name>
    <name evidence="9" type="ORF">DFH01_02135</name>
</gene>
<name>A0A317FHP5_9PROT</name>
<comment type="catalytic activity">
    <reaction evidence="6 7">
        <text>sulfate + ATP + H(+) = adenosine 5'-phosphosulfate + diphosphate</text>
        <dbReference type="Rhea" id="RHEA:18133"/>
        <dbReference type="ChEBI" id="CHEBI:15378"/>
        <dbReference type="ChEBI" id="CHEBI:16189"/>
        <dbReference type="ChEBI" id="CHEBI:30616"/>
        <dbReference type="ChEBI" id="CHEBI:33019"/>
        <dbReference type="ChEBI" id="CHEBI:58243"/>
        <dbReference type="EC" id="2.7.7.4"/>
    </reaction>
</comment>
<dbReference type="RefSeq" id="WP_109868744.1">
    <property type="nucleotide sequence ID" value="NZ_QGNA01000001.1"/>
</dbReference>
<evidence type="ECO:0000256" key="5">
    <source>
        <dbReference type="ARBA" id="ARBA00022840"/>
    </source>
</evidence>
<evidence type="ECO:0000256" key="3">
    <source>
        <dbReference type="ARBA" id="ARBA00022695"/>
    </source>
</evidence>
<dbReference type="GO" id="GO:0005524">
    <property type="term" value="F:ATP binding"/>
    <property type="evidence" value="ECO:0007669"/>
    <property type="project" value="UniProtKB-KW"/>
</dbReference>
<dbReference type="OrthoDB" id="9772604at2"/>
<sequence length="306" mass="35149">MTIAATSRLTPHLRRLEAEAIGILRETAASFRNPVLLYSIGKDSSVVLHLAQKAFAPGRLPFPCLHIATGWDFRAMLDFRDRRAKELDLNLIVHTNPDGLARGINPIEHGSQVHMNVMGTEALKQALDLHKFDAAIGGARRDEEKARAKERVFSHRTAGHTWEPRNQRPELWGLYNTRINQGEGMRVFPLSNWTEFDVWDYIAAEDIPIVPLYYAAERPILRRDGMIIMRDDERMPLLPGEQVEMCWVRFRTMGDWPLTAAHESRAATIDEVILELRESRVSERAGRLIDRDQEASMERKKREGYF</sequence>
<accession>A0A317FHP5</accession>
<dbReference type="PANTHER" id="PTHR43196:SF1">
    <property type="entry name" value="SULFATE ADENYLYLTRANSFERASE SUBUNIT 2"/>
    <property type="match status" value="1"/>
</dbReference>
<protein>
    <recommendedName>
        <fullName evidence="7">Sulfate adenylyltransferase subunit 2</fullName>
        <ecNumber evidence="7">2.7.7.4</ecNumber>
    </recommendedName>
    <alternativeName>
        <fullName evidence="7">ATP-sulfurylase small subunit</fullName>
    </alternativeName>
    <alternativeName>
        <fullName evidence="7">Sulfate adenylate transferase</fullName>
        <shortName evidence="7">SAT</shortName>
    </alternativeName>
</protein>
<dbReference type="NCBIfam" id="TIGR02039">
    <property type="entry name" value="CysD"/>
    <property type="match status" value="1"/>
</dbReference>
<evidence type="ECO:0000259" key="8">
    <source>
        <dbReference type="Pfam" id="PF01507"/>
    </source>
</evidence>
<comment type="subunit">
    <text evidence="7">Heterodimer composed of CysD, the smaller subunit, and CysN.</text>
</comment>
<dbReference type="InterPro" id="IPR011784">
    <property type="entry name" value="SO4_adenylTrfase_ssu"/>
</dbReference>
<dbReference type="EMBL" id="QGNA01000001">
    <property type="protein sequence ID" value="PWS38123.1"/>
    <property type="molecule type" value="Genomic_DNA"/>
</dbReference>
<dbReference type="NCBIfam" id="NF003587">
    <property type="entry name" value="PRK05253.1"/>
    <property type="match status" value="1"/>
</dbReference>
<dbReference type="InterPro" id="IPR014729">
    <property type="entry name" value="Rossmann-like_a/b/a_fold"/>
</dbReference>
<evidence type="ECO:0000256" key="1">
    <source>
        <dbReference type="ARBA" id="ARBA00008885"/>
    </source>
</evidence>
<proteinExistence type="inferred from homology"/>
<dbReference type="SUPFAM" id="SSF52402">
    <property type="entry name" value="Adenine nucleotide alpha hydrolases-like"/>
    <property type="match status" value="1"/>
</dbReference>
<evidence type="ECO:0000313" key="10">
    <source>
        <dbReference type="Proteomes" id="UP000245765"/>
    </source>
</evidence>
<dbReference type="UniPathway" id="UPA00140">
    <property type="reaction ID" value="UER00204"/>
</dbReference>
<dbReference type="PIRSF" id="PIRSF002936">
    <property type="entry name" value="CysDAde_trans"/>
    <property type="match status" value="1"/>
</dbReference>
<keyword evidence="4 7" id="KW-0547">Nucleotide-binding</keyword>
<evidence type="ECO:0000313" key="9">
    <source>
        <dbReference type="EMBL" id="PWS38123.1"/>
    </source>
</evidence>